<comment type="similarity">
    <text evidence="1">Belongs to the ComF/GntX family.</text>
</comment>
<dbReference type="EMBL" id="JAKFGM010000001">
    <property type="protein sequence ID" value="MCF2514639.1"/>
    <property type="molecule type" value="Genomic_DNA"/>
</dbReference>
<proteinExistence type="inferred from homology"/>
<dbReference type="SUPFAM" id="SSF53271">
    <property type="entry name" value="PRTase-like"/>
    <property type="match status" value="1"/>
</dbReference>
<reference evidence="4" key="1">
    <citation type="submission" date="2022-01" db="EMBL/GenBank/DDBJ databases">
        <authorList>
            <person name="Jo J.-H."/>
            <person name="Im W.-T."/>
        </authorList>
    </citation>
    <scope>NUCLEOTIDE SEQUENCE</scope>
    <source>
        <strain evidence="4">G124</strain>
    </source>
</reference>
<feature type="domain" description="Phosphoribosyltransferase" evidence="2">
    <location>
        <begin position="158"/>
        <end position="238"/>
    </location>
</feature>
<dbReference type="Gene3D" id="3.40.50.2020">
    <property type="match status" value="1"/>
</dbReference>
<dbReference type="Proteomes" id="UP001139410">
    <property type="component" value="Unassembled WGS sequence"/>
</dbReference>
<dbReference type="CDD" id="cd06223">
    <property type="entry name" value="PRTases_typeI"/>
    <property type="match status" value="1"/>
</dbReference>
<dbReference type="AlphaFoldDB" id="A0A9X1QNL9"/>
<dbReference type="InterPro" id="IPR000836">
    <property type="entry name" value="PRTase_dom"/>
</dbReference>
<dbReference type="Pfam" id="PF00156">
    <property type="entry name" value="Pribosyltran"/>
    <property type="match status" value="1"/>
</dbReference>
<feature type="domain" description="Double zinc ribbon" evidence="3">
    <location>
        <begin position="16"/>
        <end position="73"/>
    </location>
</feature>
<dbReference type="PANTHER" id="PTHR47505">
    <property type="entry name" value="DNA UTILIZATION PROTEIN YHGH"/>
    <property type="match status" value="1"/>
</dbReference>
<dbReference type="InterPro" id="IPR044005">
    <property type="entry name" value="DZR_2"/>
</dbReference>
<evidence type="ECO:0000313" key="5">
    <source>
        <dbReference type="Proteomes" id="UP001139410"/>
    </source>
</evidence>
<evidence type="ECO:0000259" key="2">
    <source>
        <dbReference type="Pfam" id="PF00156"/>
    </source>
</evidence>
<keyword evidence="5" id="KW-1185">Reference proteome</keyword>
<protein>
    <submittedName>
        <fullName evidence="4">ComF family protein</fullName>
    </submittedName>
</protein>
<dbReference type="InterPro" id="IPR051910">
    <property type="entry name" value="ComF/GntX_DNA_util-trans"/>
</dbReference>
<evidence type="ECO:0000313" key="4">
    <source>
        <dbReference type="EMBL" id="MCF2514639.1"/>
    </source>
</evidence>
<comment type="caution">
    <text evidence="4">The sequence shown here is derived from an EMBL/GenBank/DDBJ whole genome shotgun (WGS) entry which is preliminary data.</text>
</comment>
<dbReference type="InterPro" id="IPR029057">
    <property type="entry name" value="PRTase-like"/>
</dbReference>
<evidence type="ECO:0000256" key="1">
    <source>
        <dbReference type="ARBA" id="ARBA00008007"/>
    </source>
</evidence>
<gene>
    <name evidence="4" type="ORF">LVY65_06120</name>
</gene>
<organism evidence="4 5">
    <name type="scientific">Sphingomonas cremea</name>
    <dbReference type="NCBI Taxonomy" id="2904799"/>
    <lineage>
        <taxon>Bacteria</taxon>
        <taxon>Pseudomonadati</taxon>
        <taxon>Pseudomonadota</taxon>
        <taxon>Alphaproteobacteria</taxon>
        <taxon>Sphingomonadales</taxon>
        <taxon>Sphingomonadaceae</taxon>
        <taxon>Sphingomonas</taxon>
    </lineage>
</organism>
<name>A0A9X1QNL9_9SPHN</name>
<dbReference type="Pfam" id="PF18912">
    <property type="entry name" value="DZR_2"/>
    <property type="match status" value="1"/>
</dbReference>
<sequence>MTGDLTRPIRNLAKLILDFALPARCAGCAEIIDEVGAFCPACWGKMEWLGNSGCRQCGLPLAGTEADTCGRCLADPPKLDRMRAAVAYDDLPRSVALRLKYGGKVALARTMARYMAPLKGEWESSSVIIPVPLHRWRLWSRGFNQSGLMARELSRTWGLPMHSELLRRVKRTQPLKGMNHAQRRKVVSGAFKLADADRVRGRTVILVDDVLTSGSTAEACAKVLRRAGASRVELICWARVVRPAQLMR</sequence>
<accession>A0A9X1QNL9</accession>
<evidence type="ECO:0000259" key="3">
    <source>
        <dbReference type="Pfam" id="PF18912"/>
    </source>
</evidence>
<dbReference type="PANTHER" id="PTHR47505:SF1">
    <property type="entry name" value="DNA UTILIZATION PROTEIN YHGH"/>
    <property type="match status" value="1"/>
</dbReference>
<dbReference type="RefSeq" id="WP_235067094.1">
    <property type="nucleotide sequence ID" value="NZ_JAKFGM010000001.1"/>
</dbReference>